<dbReference type="RefSeq" id="WP_208155272.1">
    <property type="nucleotide sequence ID" value="NZ_JAGEVF010000014.1"/>
</dbReference>
<dbReference type="PANTHER" id="PTHR37461:SF1">
    <property type="entry name" value="ANTI-SIGMA-K FACTOR RSKA"/>
    <property type="match status" value="1"/>
</dbReference>
<dbReference type="EMBL" id="JAGEVF010000014">
    <property type="protein sequence ID" value="MBO3117915.1"/>
    <property type="molecule type" value="Genomic_DNA"/>
</dbReference>
<name>A0ABS3T595_9FLAO</name>
<evidence type="ECO:0000313" key="3">
    <source>
        <dbReference type="Proteomes" id="UP000676776"/>
    </source>
</evidence>
<sequence>MTSKELIASGELELYVAGLLSEERNAELAQLIQDDEDIRQEVEAIEQIVMRLAAEASVSDTEDFNEVLKKIVKQRVGKVQSDETEPTPKKKVIPLTPYIGWAAAAIFLMFFVYQYQTTTEVQTILTSNIEQKEKLEEQIESQIQNTILKEELLKTVASINTKKINLAGQEISPDSNVSVFWNTEKDKIIIDASQLPEAPDSMVYQVWSLTLSPLTPTSIGLLDNYSNQNTLFSFDNPNASEAFGITLEPNGGSETPNLEQLYVLGTTDS</sequence>
<accession>A0ABS3T595</accession>
<dbReference type="InterPro" id="IPR018764">
    <property type="entry name" value="RskA_C"/>
</dbReference>
<evidence type="ECO:0000313" key="2">
    <source>
        <dbReference type="EMBL" id="MBO3117915.1"/>
    </source>
</evidence>
<gene>
    <name evidence="2" type="ORF">J4050_14255</name>
</gene>
<organism evidence="2 3">
    <name type="scientific">Winogradskyella pelagia</name>
    <dbReference type="NCBI Taxonomy" id="2819984"/>
    <lineage>
        <taxon>Bacteria</taxon>
        <taxon>Pseudomonadati</taxon>
        <taxon>Bacteroidota</taxon>
        <taxon>Flavobacteriia</taxon>
        <taxon>Flavobacteriales</taxon>
        <taxon>Flavobacteriaceae</taxon>
        <taxon>Winogradskyella</taxon>
    </lineage>
</organism>
<feature type="domain" description="Anti-sigma K factor RskA C-terminal" evidence="1">
    <location>
        <begin position="102"/>
        <end position="257"/>
    </location>
</feature>
<comment type="caution">
    <text evidence="2">The sequence shown here is derived from an EMBL/GenBank/DDBJ whole genome shotgun (WGS) entry which is preliminary data.</text>
</comment>
<dbReference type="PANTHER" id="PTHR37461">
    <property type="entry name" value="ANTI-SIGMA-K FACTOR RSKA"/>
    <property type="match status" value="1"/>
</dbReference>
<reference evidence="2 3" key="1">
    <citation type="submission" date="2021-03" db="EMBL/GenBank/DDBJ databases">
        <title>Winogradskyella sp. nov., isolated from costal sediment.</title>
        <authorList>
            <person name="Gao C."/>
        </authorList>
    </citation>
    <scope>NUCLEOTIDE SEQUENCE [LARGE SCALE GENOMIC DNA]</scope>
    <source>
        <strain evidence="2 3">DF17</strain>
    </source>
</reference>
<proteinExistence type="predicted"/>
<dbReference type="Pfam" id="PF10099">
    <property type="entry name" value="RskA_C"/>
    <property type="match status" value="1"/>
</dbReference>
<evidence type="ECO:0000259" key="1">
    <source>
        <dbReference type="Pfam" id="PF10099"/>
    </source>
</evidence>
<dbReference type="Proteomes" id="UP000676776">
    <property type="component" value="Unassembled WGS sequence"/>
</dbReference>
<protein>
    <submittedName>
        <fullName evidence="2">Anti-sigma factor</fullName>
    </submittedName>
</protein>
<dbReference type="InterPro" id="IPR051474">
    <property type="entry name" value="Anti-sigma-K/W_factor"/>
</dbReference>
<keyword evidence="3" id="KW-1185">Reference proteome</keyword>